<evidence type="ECO:0000256" key="4">
    <source>
        <dbReference type="ARBA" id="ARBA00012528"/>
    </source>
</evidence>
<feature type="transmembrane region" description="Helical" evidence="10">
    <location>
        <begin position="124"/>
        <end position="146"/>
    </location>
</feature>
<keyword evidence="5" id="KW-1003">Cell membrane</keyword>
<comment type="catalytic activity">
    <reaction evidence="9">
        <text>2 GTP = 3',3'-c-di-GMP + 2 diphosphate</text>
        <dbReference type="Rhea" id="RHEA:24898"/>
        <dbReference type="ChEBI" id="CHEBI:33019"/>
        <dbReference type="ChEBI" id="CHEBI:37565"/>
        <dbReference type="ChEBI" id="CHEBI:58805"/>
        <dbReference type="EC" id="2.7.7.65"/>
    </reaction>
</comment>
<dbReference type="Gene3D" id="3.30.450.20">
    <property type="entry name" value="PAS domain"/>
    <property type="match status" value="3"/>
</dbReference>
<dbReference type="NCBIfam" id="TIGR00254">
    <property type="entry name" value="GGDEF"/>
    <property type="match status" value="1"/>
</dbReference>
<comment type="caution">
    <text evidence="14">The sequence shown here is derived from an EMBL/GenBank/DDBJ whole genome shotgun (WGS) entry which is preliminary data.</text>
</comment>
<dbReference type="InterPro" id="IPR000014">
    <property type="entry name" value="PAS"/>
</dbReference>
<feature type="transmembrane region" description="Helical" evidence="10">
    <location>
        <begin position="158"/>
        <end position="179"/>
    </location>
</feature>
<dbReference type="Proteomes" id="UP000013111">
    <property type="component" value="Unassembled WGS sequence"/>
</dbReference>
<evidence type="ECO:0000313" key="14">
    <source>
        <dbReference type="EMBL" id="CCO94248.1"/>
    </source>
</evidence>
<dbReference type="SUPFAM" id="SSF55073">
    <property type="entry name" value="Nucleotide cyclase"/>
    <property type="match status" value="1"/>
</dbReference>
<dbReference type="PROSITE" id="PS50887">
    <property type="entry name" value="GGDEF"/>
    <property type="match status" value="1"/>
</dbReference>
<feature type="transmembrane region" description="Helical" evidence="10">
    <location>
        <begin position="269"/>
        <end position="288"/>
    </location>
</feature>
<feature type="transmembrane region" description="Helical" evidence="10">
    <location>
        <begin position="65"/>
        <end position="86"/>
    </location>
</feature>
<evidence type="ECO:0000256" key="10">
    <source>
        <dbReference type="SAM" id="Phobius"/>
    </source>
</evidence>
<dbReference type="Gene3D" id="3.30.70.270">
    <property type="match status" value="1"/>
</dbReference>
<accession>A0A831A2H6</accession>
<dbReference type="AlphaFoldDB" id="A0A831A2H6"/>
<evidence type="ECO:0000259" key="12">
    <source>
        <dbReference type="PROSITE" id="PS50113"/>
    </source>
</evidence>
<evidence type="ECO:0000259" key="11">
    <source>
        <dbReference type="PROSITE" id="PS50112"/>
    </source>
</evidence>
<dbReference type="InterPro" id="IPR035965">
    <property type="entry name" value="PAS-like_dom_sf"/>
</dbReference>
<dbReference type="InterPro" id="IPR043128">
    <property type="entry name" value="Rev_trsase/Diguanyl_cyclase"/>
</dbReference>
<dbReference type="EC" id="2.7.7.65" evidence="4"/>
<feature type="domain" description="PAS" evidence="11">
    <location>
        <begin position="302"/>
        <end position="372"/>
    </location>
</feature>
<evidence type="ECO:0000256" key="7">
    <source>
        <dbReference type="ARBA" id="ARBA00022989"/>
    </source>
</evidence>
<dbReference type="Pfam" id="PF08447">
    <property type="entry name" value="PAS_3"/>
    <property type="match status" value="2"/>
</dbReference>
<evidence type="ECO:0000256" key="1">
    <source>
        <dbReference type="ARBA" id="ARBA00001946"/>
    </source>
</evidence>
<evidence type="ECO:0000256" key="2">
    <source>
        <dbReference type="ARBA" id="ARBA00004651"/>
    </source>
</evidence>
<dbReference type="InterPro" id="IPR013656">
    <property type="entry name" value="PAS_4"/>
</dbReference>
<dbReference type="Pfam" id="PF08448">
    <property type="entry name" value="PAS_4"/>
    <property type="match status" value="1"/>
</dbReference>
<dbReference type="SMART" id="SM00086">
    <property type="entry name" value="PAC"/>
    <property type="match status" value="3"/>
</dbReference>
<dbReference type="Gene3D" id="2.10.70.100">
    <property type="match status" value="1"/>
</dbReference>
<dbReference type="GO" id="GO:0005886">
    <property type="term" value="C:plasma membrane"/>
    <property type="evidence" value="ECO:0007669"/>
    <property type="project" value="UniProtKB-SubCell"/>
</dbReference>
<dbReference type="GeneID" id="97606462"/>
<dbReference type="RefSeq" id="WP_004158343.1">
    <property type="nucleotide sequence ID" value="NZ_BAYW01000003.1"/>
</dbReference>
<dbReference type="CDD" id="cd00130">
    <property type="entry name" value="PAS"/>
    <property type="match status" value="3"/>
</dbReference>
<gene>
    <name evidence="14" type="ORF">BN437_2329</name>
</gene>
<name>A0A831A2H6_ERWAM</name>
<reference evidence="14 15" key="2">
    <citation type="submission" date="2013-04" db="EMBL/GenBank/DDBJ databases">
        <title>Comparative genomics of 12 strains of Erwinia amylovora identifies a pan-genome with a large conserved core and provides insights into host specificity.</title>
        <authorList>
            <person name="Mann R.A."/>
            <person name="Smits T.H.M."/>
            <person name="Buehlmann A."/>
            <person name="Blom J."/>
            <person name="Goesmann A."/>
            <person name="Frey J.E."/>
            <person name="Plummer K.M."/>
            <person name="Beer S.V."/>
            <person name="Luck J."/>
            <person name="Duffy B."/>
            <person name="Rodoni B."/>
        </authorList>
    </citation>
    <scope>NUCLEOTIDE SEQUENCE [LARGE SCALE GENOMIC DNA]</scope>
    <source>
        <strain evidence="15">CFBP 1232</strain>
    </source>
</reference>
<dbReference type="GO" id="GO:0052621">
    <property type="term" value="F:diguanylate cyclase activity"/>
    <property type="evidence" value="ECO:0007669"/>
    <property type="project" value="UniProtKB-EC"/>
</dbReference>
<dbReference type="FunFam" id="3.30.70.270:FF:000001">
    <property type="entry name" value="Diguanylate cyclase domain protein"/>
    <property type="match status" value="1"/>
</dbReference>
<dbReference type="PANTHER" id="PTHR44757">
    <property type="entry name" value="DIGUANYLATE CYCLASE DGCP"/>
    <property type="match status" value="1"/>
</dbReference>
<dbReference type="InterPro" id="IPR000160">
    <property type="entry name" value="GGDEF_dom"/>
</dbReference>
<dbReference type="PROSITE" id="PS50113">
    <property type="entry name" value="PAC"/>
    <property type="match status" value="3"/>
</dbReference>
<protein>
    <recommendedName>
        <fullName evidence="4">diguanylate cyclase</fullName>
        <ecNumber evidence="4">2.7.7.65</ecNumber>
    </recommendedName>
</protein>
<evidence type="ECO:0000256" key="5">
    <source>
        <dbReference type="ARBA" id="ARBA00022475"/>
    </source>
</evidence>
<dbReference type="Pfam" id="PF05231">
    <property type="entry name" value="MASE1"/>
    <property type="match status" value="1"/>
</dbReference>
<comment type="cofactor">
    <cofactor evidence="1">
        <name>Mg(2+)</name>
        <dbReference type="ChEBI" id="CHEBI:18420"/>
    </cofactor>
</comment>
<feature type="transmembrane region" description="Helical" evidence="10">
    <location>
        <begin position="92"/>
        <end position="112"/>
    </location>
</feature>
<dbReference type="InterPro" id="IPR029787">
    <property type="entry name" value="Nucleotide_cyclase"/>
</dbReference>
<dbReference type="InterPro" id="IPR001610">
    <property type="entry name" value="PAC"/>
</dbReference>
<evidence type="ECO:0000259" key="13">
    <source>
        <dbReference type="PROSITE" id="PS50887"/>
    </source>
</evidence>
<comment type="pathway">
    <text evidence="3">Purine metabolism; 3',5'-cyclic di-GMP biosynthesis.</text>
</comment>
<dbReference type="InterPro" id="IPR007895">
    <property type="entry name" value="MASE1"/>
</dbReference>
<dbReference type="InterPro" id="IPR000700">
    <property type="entry name" value="PAS-assoc_C"/>
</dbReference>
<comment type="subcellular location">
    <subcellularLocation>
        <location evidence="2">Cell membrane</location>
        <topology evidence="2">Multi-pass membrane protein</topology>
    </subcellularLocation>
</comment>
<dbReference type="InterPro" id="IPR013655">
    <property type="entry name" value="PAS_fold_3"/>
</dbReference>
<keyword evidence="7 10" id="KW-1133">Transmembrane helix</keyword>
<reference evidence="14 15" key="1">
    <citation type="submission" date="2012-11" db="EMBL/GenBank/DDBJ databases">
        <authorList>
            <person name="Linke B."/>
        </authorList>
    </citation>
    <scope>NUCLEOTIDE SEQUENCE [LARGE SCALE GENOMIC DNA]</scope>
    <source>
        <strain evidence="15">CFBP 1232</strain>
    </source>
</reference>
<feature type="transmembrane region" description="Helical" evidence="10">
    <location>
        <begin position="39"/>
        <end position="58"/>
    </location>
</feature>
<feature type="transmembrane region" description="Helical" evidence="10">
    <location>
        <begin position="12"/>
        <end position="33"/>
    </location>
</feature>
<keyword evidence="6 10" id="KW-0812">Transmembrane</keyword>
<dbReference type="SUPFAM" id="SSF55785">
    <property type="entry name" value="PYP-like sensor domain (PAS domain)"/>
    <property type="match status" value="3"/>
</dbReference>
<feature type="domain" description="PAC" evidence="12">
    <location>
        <begin position="503"/>
        <end position="554"/>
    </location>
</feature>
<dbReference type="EMBL" id="CAPB01000023">
    <property type="protein sequence ID" value="CCO94248.1"/>
    <property type="molecule type" value="Genomic_DNA"/>
</dbReference>
<feature type="domain" description="PAC" evidence="12">
    <location>
        <begin position="634"/>
        <end position="686"/>
    </location>
</feature>
<feature type="domain" description="PAS" evidence="11">
    <location>
        <begin position="555"/>
        <end position="613"/>
    </location>
</feature>
<feature type="domain" description="GGDEF" evidence="13">
    <location>
        <begin position="717"/>
        <end position="848"/>
    </location>
</feature>
<organism evidence="14 15">
    <name type="scientific">Erwinia amylovora NBRC 12687 = CFBP 1232</name>
    <dbReference type="NCBI Taxonomy" id="1219359"/>
    <lineage>
        <taxon>Bacteria</taxon>
        <taxon>Pseudomonadati</taxon>
        <taxon>Pseudomonadota</taxon>
        <taxon>Gammaproteobacteria</taxon>
        <taxon>Enterobacterales</taxon>
        <taxon>Erwiniaceae</taxon>
        <taxon>Erwinia</taxon>
    </lineage>
</organism>
<dbReference type="NCBIfam" id="TIGR00229">
    <property type="entry name" value="sensory_box"/>
    <property type="match status" value="2"/>
</dbReference>
<sequence>MSTDNSRPLLQLRSLCLNALLFACLSFVLTLYCLELIKVIGQISPLWFPTALMTVVVFRHPTRDLPYLLSGCVIGLTCANVLFSGFSLSSLVFPLVNLLQALAGGMLLRRLLDRNSPLNSLLSWLKMVVVAGIFISVLGGVMAYWLLQPAANSTLHFLTTWTLSEAIGMLALGPVGLLWQTDYVRRHLRQTILVETLLTLMATLTLCWLTLRYAPSPFTFVVVILFYSAVRLPRFEAFVVYLATISMMSLMLAFQMITRDTSSLQQLIAMPWVPFLLALIPSHMMTLVMHSFREERKHISESETRFRHAMEYSAIGMALVSTGGQWLKVNQSLAKFFGYTPEELYNLTAQQLTHPDDLAAGITQARSLLAGEIETYSQEKRYLREDGEIVWALVAVSLVRDSEQQPLYFIAQIEDISELKQTENINKRLMERITLANEAGGIGVWECDLQSGMISWDKRMFQIYQLPKDSPMTFTTWEERLHPNDREIAIARFDNAIKHAVPVDIEFRIVTDHGVRHIRSQCNTVCDDKGRVERMLGVNQDITSVRLLTDALYQEKERMHITLDAIGEAVISTDEKMRVAFMNPVAEKMSGWLQHQASGKPISDILRLTHGSDGPAAEDLLSCDLAQLKKSAGMDTELVLHNRSGHQFAVNFSHSPLKTLKGESIGSVMVIQDVSEAREMMRRLSYSASHDMLTRLPNRASFEHQLKLLVQSSPEQQQHALVFIDLDRFKAVNDSAGHAAGDRLLREISAVMKKMLRADDVLARLGGDEFGVLMPACPTELAGKIIGSVLDAVNTYPFLWDGREHRIGASAGLTQISADNANINELMAQADRACYHAKHSGRGRLSVY</sequence>
<feature type="transmembrane region" description="Helical" evidence="10">
    <location>
        <begin position="238"/>
        <end position="257"/>
    </location>
</feature>
<dbReference type="SMART" id="SM00267">
    <property type="entry name" value="GGDEF"/>
    <property type="match status" value="1"/>
</dbReference>
<feature type="transmembrane region" description="Helical" evidence="10">
    <location>
        <begin position="191"/>
        <end position="211"/>
    </location>
</feature>
<evidence type="ECO:0000256" key="6">
    <source>
        <dbReference type="ARBA" id="ARBA00022692"/>
    </source>
</evidence>
<dbReference type="NCBIfam" id="NF007298">
    <property type="entry name" value="PRK09776.1"/>
    <property type="match status" value="1"/>
</dbReference>
<evidence type="ECO:0000256" key="3">
    <source>
        <dbReference type="ARBA" id="ARBA00004665"/>
    </source>
</evidence>
<feature type="domain" description="PAC" evidence="12">
    <location>
        <begin position="376"/>
        <end position="428"/>
    </location>
</feature>
<evidence type="ECO:0000313" key="15">
    <source>
        <dbReference type="Proteomes" id="UP000013111"/>
    </source>
</evidence>
<evidence type="ECO:0000256" key="8">
    <source>
        <dbReference type="ARBA" id="ARBA00023136"/>
    </source>
</evidence>
<dbReference type="Pfam" id="PF00990">
    <property type="entry name" value="GGDEF"/>
    <property type="match status" value="1"/>
</dbReference>
<proteinExistence type="predicted"/>
<dbReference type="SMART" id="SM00091">
    <property type="entry name" value="PAS"/>
    <property type="match status" value="3"/>
</dbReference>
<dbReference type="PROSITE" id="PS50112">
    <property type="entry name" value="PAS"/>
    <property type="match status" value="2"/>
</dbReference>
<dbReference type="PROSITE" id="PS51257">
    <property type="entry name" value="PROKAR_LIPOPROTEIN"/>
    <property type="match status" value="1"/>
</dbReference>
<dbReference type="InterPro" id="IPR052155">
    <property type="entry name" value="Biofilm_reg_signaling"/>
</dbReference>
<dbReference type="CDD" id="cd01949">
    <property type="entry name" value="GGDEF"/>
    <property type="match status" value="1"/>
</dbReference>
<keyword evidence="8 10" id="KW-0472">Membrane</keyword>
<evidence type="ECO:0000256" key="9">
    <source>
        <dbReference type="ARBA" id="ARBA00034247"/>
    </source>
</evidence>
<dbReference type="PANTHER" id="PTHR44757:SF4">
    <property type="entry name" value="DIGUANYLATE CYCLASE DGCE-RELATED"/>
    <property type="match status" value="1"/>
</dbReference>